<sequence>MNEQDGAEPRRFPSFLDPWRKTNGPGFTPLSFLGWGGGIEFVLAAQWLFRPEFIEHRGGMFFSGSSADDSGDRRQAIDTFFRRFDDRIDLVERHSNLLSLQDLFGNDDLEPHDADLSTLVNTLADCWRALLAAEFPDREFVVEVFDDPDEPYDPQITFHRRPPEPIVVHDLPPGRLAPVDGEPVAVHLDLPPSLHGAFTGRERSAVLDARGGPDLGALLGALTPGAASVEGALTGSGCEAVLVTGFEQLWVKNRPAAEALVRGLVPALRTARAAGATAHVALADLAADTVDAVVGLLRDVPAGSGPVPVVRYAPGA</sequence>
<name>A0ABV4CRR5_9PSEU</name>
<dbReference type="Proteomes" id="UP001564626">
    <property type="component" value="Unassembled WGS sequence"/>
</dbReference>
<gene>
    <name evidence="1" type="ORF">AB8O55_27230</name>
</gene>
<evidence type="ECO:0000313" key="2">
    <source>
        <dbReference type="Proteomes" id="UP001564626"/>
    </source>
</evidence>
<comment type="caution">
    <text evidence="1">The sequence shown here is derived from an EMBL/GenBank/DDBJ whole genome shotgun (WGS) entry which is preliminary data.</text>
</comment>
<accession>A0ABV4CRR5</accession>
<protein>
    <submittedName>
        <fullName evidence="1">Uncharacterized protein</fullName>
    </submittedName>
</protein>
<proteinExistence type="predicted"/>
<keyword evidence="2" id="KW-1185">Reference proteome</keyword>
<reference evidence="1 2" key="1">
    <citation type="submission" date="2024-08" db="EMBL/GenBank/DDBJ databases">
        <title>Genome mining of Saccharopolyspora cebuensis PGLac3 from Nigerian medicinal plant.</title>
        <authorList>
            <person name="Ezeobiora C.E."/>
            <person name="Igbokwe N.H."/>
            <person name="Amin D.H."/>
            <person name="Mendie U.E."/>
        </authorList>
    </citation>
    <scope>NUCLEOTIDE SEQUENCE [LARGE SCALE GENOMIC DNA]</scope>
    <source>
        <strain evidence="1 2">PGLac3</strain>
    </source>
</reference>
<dbReference type="RefSeq" id="WP_345367075.1">
    <property type="nucleotide sequence ID" value="NZ_BAABII010000017.1"/>
</dbReference>
<organism evidence="1 2">
    <name type="scientific">Saccharopolyspora cebuensis</name>
    <dbReference type="NCBI Taxonomy" id="418759"/>
    <lineage>
        <taxon>Bacteria</taxon>
        <taxon>Bacillati</taxon>
        <taxon>Actinomycetota</taxon>
        <taxon>Actinomycetes</taxon>
        <taxon>Pseudonocardiales</taxon>
        <taxon>Pseudonocardiaceae</taxon>
        <taxon>Saccharopolyspora</taxon>
    </lineage>
</organism>
<evidence type="ECO:0000313" key="1">
    <source>
        <dbReference type="EMBL" id="MEY8043118.1"/>
    </source>
</evidence>
<dbReference type="EMBL" id="JBGEHV010000078">
    <property type="protein sequence ID" value="MEY8043118.1"/>
    <property type="molecule type" value="Genomic_DNA"/>
</dbReference>